<evidence type="ECO:0000256" key="1">
    <source>
        <dbReference type="ARBA" id="ARBA00004370"/>
    </source>
</evidence>
<dbReference type="InterPro" id="IPR000711">
    <property type="entry name" value="ATPase_OSCP/dsu"/>
</dbReference>
<name>A0AA43RHA0_9ACTN</name>
<comment type="function">
    <text evidence="7">F(1)F(0) ATP synthase produces ATP from ADP in the presence of a proton or sodium gradient. F-type ATPases consist of two structural domains, F(1) containing the extramembraneous catalytic core and F(0) containing the membrane proton channel, linked together by a central stalk and a peripheral stalk. During catalysis, ATP synthesis in the catalytic domain of F(1) is coupled via a rotary mechanism of the central stalk subunits to proton translocation.</text>
</comment>
<dbReference type="EMBL" id="JAUMVS010000004">
    <property type="protein sequence ID" value="MDO4841163.1"/>
    <property type="molecule type" value="Genomic_DNA"/>
</dbReference>
<dbReference type="GO" id="GO:0046933">
    <property type="term" value="F:proton-transporting ATP synthase activity, rotational mechanism"/>
    <property type="evidence" value="ECO:0007669"/>
    <property type="project" value="UniProtKB-UniRule"/>
</dbReference>
<proteinExistence type="inferred from homology"/>
<dbReference type="GO" id="GO:0045259">
    <property type="term" value="C:proton-transporting ATP synthase complex"/>
    <property type="evidence" value="ECO:0007669"/>
    <property type="project" value="UniProtKB-KW"/>
</dbReference>
<accession>A0AA43RHA0</accession>
<evidence type="ECO:0000256" key="4">
    <source>
        <dbReference type="ARBA" id="ARBA00023065"/>
    </source>
</evidence>
<evidence type="ECO:0000256" key="6">
    <source>
        <dbReference type="ARBA" id="ARBA00023310"/>
    </source>
</evidence>
<dbReference type="HAMAP" id="MF_01416">
    <property type="entry name" value="ATP_synth_delta_bact"/>
    <property type="match status" value="1"/>
</dbReference>
<evidence type="ECO:0000313" key="8">
    <source>
        <dbReference type="EMBL" id="MDO4841163.1"/>
    </source>
</evidence>
<dbReference type="Pfam" id="PF00213">
    <property type="entry name" value="OSCP"/>
    <property type="match status" value="1"/>
</dbReference>
<evidence type="ECO:0000256" key="2">
    <source>
        <dbReference type="ARBA" id="ARBA00022448"/>
    </source>
</evidence>
<keyword evidence="2 7" id="KW-0813">Transport</keyword>
<sequence>MTNRHSTPQARAEVYANVLFDSSNAADGVNGVVGARNELLEILDTLNSNVDARALIASNDTEFETKKKFISILCEGKGEVASTVFSNAVENGDFGILKVVLRLLEDKISENLKVCIVDVTSAVELDDHLRDLVKEKAKRELGLDAILNEKIDKNILGGVILSVNGKCIDASMITQLNRARDVLKAS</sequence>
<keyword evidence="7" id="KW-1003">Cell membrane</keyword>
<gene>
    <name evidence="7" type="primary">atpH</name>
    <name evidence="8" type="ORF">Q3982_00595</name>
</gene>
<protein>
    <recommendedName>
        <fullName evidence="7">ATP synthase subunit delta</fullName>
    </recommendedName>
    <alternativeName>
        <fullName evidence="7">ATP synthase F(1) sector subunit delta</fullName>
    </alternativeName>
    <alternativeName>
        <fullName evidence="7">F-type ATPase subunit delta</fullName>
        <shortName evidence="7">F-ATPase subunit delta</shortName>
    </alternativeName>
</protein>
<comment type="caution">
    <text evidence="8">The sequence shown here is derived from an EMBL/GenBank/DDBJ whole genome shotgun (WGS) entry which is preliminary data.</text>
</comment>
<keyword evidence="7" id="KW-0139">CF(1)</keyword>
<keyword evidence="5 7" id="KW-0472">Membrane</keyword>
<evidence type="ECO:0000256" key="3">
    <source>
        <dbReference type="ARBA" id="ARBA00022781"/>
    </source>
</evidence>
<comment type="function">
    <text evidence="7">This protein is part of the stalk that links CF(0) to CF(1). It either transmits conformational changes from CF(0) to CF(1) or is implicated in proton conduction.</text>
</comment>
<comment type="similarity">
    <text evidence="7">Belongs to the ATPase delta chain family.</text>
</comment>
<organism evidence="8 9">
    <name type="scientific">Phoenicibacter congonensis</name>
    <dbReference type="NCBI Taxonomy" id="1944646"/>
    <lineage>
        <taxon>Bacteria</taxon>
        <taxon>Bacillati</taxon>
        <taxon>Actinomycetota</taxon>
        <taxon>Coriobacteriia</taxon>
        <taxon>Eggerthellales</taxon>
        <taxon>Eggerthellaceae</taxon>
        <taxon>Phoenicibacter</taxon>
    </lineage>
</organism>
<comment type="subcellular location">
    <subcellularLocation>
        <location evidence="7">Cell membrane</location>
        <topology evidence="7">Peripheral membrane protein</topology>
    </subcellularLocation>
    <subcellularLocation>
        <location evidence="1">Membrane</location>
    </subcellularLocation>
</comment>
<evidence type="ECO:0000313" key="9">
    <source>
        <dbReference type="Proteomes" id="UP001168575"/>
    </source>
</evidence>
<keyword evidence="4 7" id="KW-0406">Ion transport</keyword>
<reference evidence="8" key="1">
    <citation type="submission" date="2023-07" db="EMBL/GenBank/DDBJ databases">
        <title>Between Cages and Wild: Unraveling the Impact of Captivity on Animal Microbiomes and Antimicrobial Resistance.</title>
        <authorList>
            <person name="Schmartz G.P."/>
            <person name="Rehner J."/>
            <person name="Schuff M.J."/>
            <person name="Becker S.L."/>
            <person name="Kravczyk M."/>
            <person name="Gurevich A."/>
            <person name="Francke R."/>
            <person name="Mueller R."/>
            <person name="Keller V."/>
            <person name="Keller A."/>
        </authorList>
    </citation>
    <scope>NUCLEOTIDE SEQUENCE</scope>
    <source>
        <strain evidence="8">S12M_St_49</strain>
    </source>
</reference>
<keyword evidence="9" id="KW-1185">Reference proteome</keyword>
<evidence type="ECO:0000256" key="7">
    <source>
        <dbReference type="HAMAP-Rule" id="MF_01416"/>
    </source>
</evidence>
<evidence type="ECO:0000256" key="5">
    <source>
        <dbReference type="ARBA" id="ARBA00023136"/>
    </source>
</evidence>
<keyword evidence="6 7" id="KW-0066">ATP synthesis</keyword>
<dbReference type="AlphaFoldDB" id="A0AA43RHA0"/>
<dbReference type="PRINTS" id="PR00125">
    <property type="entry name" value="ATPASEDELTA"/>
</dbReference>
<dbReference type="PANTHER" id="PTHR11910">
    <property type="entry name" value="ATP SYNTHASE DELTA CHAIN"/>
    <property type="match status" value="1"/>
</dbReference>
<dbReference type="GO" id="GO:0005886">
    <property type="term" value="C:plasma membrane"/>
    <property type="evidence" value="ECO:0007669"/>
    <property type="project" value="UniProtKB-SubCell"/>
</dbReference>
<dbReference type="Proteomes" id="UP001168575">
    <property type="component" value="Unassembled WGS sequence"/>
</dbReference>
<keyword evidence="3 7" id="KW-0375">Hydrogen ion transport</keyword>